<accession>A0ABZ2MAM9</accession>
<proteinExistence type="predicted"/>
<dbReference type="InterPro" id="IPR015068">
    <property type="entry name" value="DUF1877"/>
</dbReference>
<name>A0ABZ2MAM9_9BACT</name>
<dbReference type="InterPro" id="IPR035944">
    <property type="entry name" value="YfbM-like_sf"/>
</dbReference>
<gene>
    <name evidence="1" type="ORF">LZC94_20300</name>
</gene>
<keyword evidence="2" id="KW-1185">Reference proteome</keyword>
<dbReference type="SUPFAM" id="SSF111069">
    <property type="entry name" value="Hypothetical protein yfbM"/>
    <property type="match status" value="1"/>
</dbReference>
<dbReference type="Proteomes" id="UP001370348">
    <property type="component" value="Chromosome"/>
</dbReference>
<organism evidence="1 2">
    <name type="scientific">Pendulispora albinea</name>
    <dbReference type="NCBI Taxonomy" id="2741071"/>
    <lineage>
        <taxon>Bacteria</taxon>
        <taxon>Pseudomonadati</taxon>
        <taxon>Myxococcota</taxon>
        <taxon>Myxococcia</taxon>
        <taxon>Myxococcales</taxon>
        <taxon>Sorangiineae</taxon>
        <taxon>Pendulisporaceae</taxon>
        <taxon>Pendulispora</taxon>
    </lineage>
</organism>
<protein>
    <submittedName>
        <fullName evidence="1">YfbM family protein</fullName>
    </submittedName>
</protein>
<dbReference type="Gene3D" id="3.40.1760.10">
    <property type="entry name" value="YfbM-like super family"/>
    <property type="match status" value="1"/>
</dbReference>
<sequence>MSINIQVYRVFASEFDALTKLTENQLEILLFGQEGGTGWVMEPGRMIDLEKAYDAVDYVITGDSSPPVASFLLGGGDETIDYEFTYGPGRIFAPARTATIAAELSGLSRETIDARLNDTAVMVERYPFDGRYDANDREWVAGAFEKLRRFVLSAADSGCGLLVGSS</sequence>
<dbReference type="EMBL" id="CP089984">
    <property type="protein sequence ID" value="WXB19554.1"/>
    <property type="molecule type" value="Genomic_DNA"/>
</dbReference>
<reference evidence="1 2" key="1">
    <citation type="submission" date="2021-12" db="EMBL/GenBank/DDBJ databases">
        <title>Discovery of the Pendulisporaceae a myxobacterial family with distinct sporulation behavior and unique specialized metabolism.</title>
        <authorList>
            <person name="Garcia R."/>
            <person name="Popoff A."/>
            <person name="Bader C.D."/>
            <person name="Loehr J."/>
            <person name="Walesch S."/>
            <person name="Walt C."/>
            <person name="Boldt J."/>
            <person name="Bunk B."/>
            <person name="Haeckl F.J.F.P.J."/>
            <person name="Gunesch A.P."/>
            <person name="Birkelbach J."/>
            <person name="Nuebel U."/>
            <person name="Pietschmann T."/>
            <person name="Bach T."/>
            <person name="Mueller R."/>
        </authorList>
    </citation>
    <scope>NUCLEOTIDE SEQUENCE [LARGE SCALE GENOMIC DNA]</scope>
    <source>
        <strain evidence="1 2">MSr11954</strain>
    </source>
</reference>
<dbReference type="RefSeq" id="WP_394829164.1">
    <property type="nucleotide sequence ID" value="NZ_CP089984.1"/>
</dbReference>
<evidence type="ECO:0000313" key="2">
    <source>
        <dbReference type="Proteomes" id="UP001370348"/>
    </source>
</evidence>
<evidence type="ECO:0000313" key="1">
    <source>
        <dbReference type="EMBL" id="WXB19554.1"/>
    </source>
</evidence>
<dbReference type="Pfam" id="PF08974">
    <property type="entry name" value="DUF1877"/>
    <property type="match status" value="1"/>
</dbReference>